<sequence>MFDENIDAEKEEAFNEFIKEYGKRKEDWTIYDNDWHDWDDLFCEIKTHWNTKVVKYWKEKILKRFVYSLPSHVEVCGSSANFPAKILPVSASLKYVYVRSYVCMGASFSYYGFMNLGIKMSSGADNITLQCLIVPCGRLHSLPRDQVVQTVTVGRSQEVSVLEATIQSRLGHTSILFA</sequence>
<accession>A0A2Z6RD18</accession>
<evidence type="ECO:0000313" key="2">
    <source>
        <dbReference type="Proteomes" id="UP000247702"/>
    </source>
</evidence>
<comment type="caution">
    <text evidence="1">The sequence shown here is derived from an EMBL/GenBank/DDBJ whole genome shotgun (WGS) entry which is preliminary data.</text>
</comment>
<proteinExistence type="predicted"/>
<dbReference type="Proteomes" id="UP000247702">
    <property type="component" value="Unassembled WGS sequence"/>
</dbReference>
<dbReference type="AlphaFoldDB" id="A0A2Z6RD18"/>
<name>A0A2Z6RD18_9GLOM</name>
<reference evidence="1 2" key="1">
    <citation type="submission" date="2017-11" db="EMBL/GenBank/DDBJ databases">
        <title>The genome of Rhizophagus clarus HR1 reveals common genetic basis of auxotrophy among arbuscular mycorrhizal fungi.</title>
        <authorList>
            <person name="Kobayashi Y."/>
        </authorList>
    </citation>
    <scope>NUCLEOTIDE SEQUENCE [LARGE SCALE GENOMIC DNA]</scope>
    <source>
        <strain evidence="1 2">HR1</strain>
    </source>
</reference>
<dbReference type="EMBL" id="BEXD01001585">
    <property type="protein sequence ID" value="GBB94851.1"/>
    <property type="molecule type" value="Genomic_DNA"/>
</dbReference>
<gene>
    <name evidence="1" type="ORF">RclHR1_24240006</name>
</gene>
<keyword evidence="2" id="KW-1185">Reference proteome</keyword>
<protein>
    <submittedName>
        <fullName evidence="1">Uncharacterized protein</fullName>
    </submittedName>
</protein>
<evidence type="ECO:0000313" key="1">
    <source>
        <dbReference type="EMBL" id="GBB94851.1"/>
    </source>
</evidence>
<organism evidence="1 2">
    <name type="scientific">Rhizophagus clarus</name>
    <dbReference type="NCBI Taxonomy" id="94130"/>
    <lineage>
        <taxon>Eukaryota</taxon>
        <taxon>Fungi</taxon>
        <taxon>Fungi incertae sedis</taxon>
        <taxon>Mucoromycota</taxon>
        <taxon>Glomeromycotina</taxon>
        <taxon>Glomeromycetes</taxon>
        <taxon>Glomerales</taxon>
        <taxon>Glomeraceae</taxon>
        <taxon>Rhizophagus</taxon>
    </lineage>
</organism>